<dbReference type="InterPro" id="IPR016181">
    <property type="entry name" value="Acyl_CoA_acyltransferase"/>
</dbReference>
<gene>
    <name evidence="2" type="ORF">BBI00_12350</name>
</gene>
<dbReference type="RefSeq" id="WP_065399054.1">
    <property type="nucleotide sequence ID" value="NZ_MAYG01000001.1"/>
</dbReference>
<dbReference type="PROSITE" id="PS51186">
    <property type="entry name" value="GNAT"/>
    <property type="match status" value="1"/>
</dbReference>
<dbReference type="EMBL" id="MAYG01000001">
    <property type="protein sequence ID" value="OCA75075.1"/>
    <property type="molecule type" value="Genomic_DNA"/>
</dbReference>
<sequence>MSSGILNNASISIRKGSLNDLPAMQQLFADTIQVICKNDYNDLQRNAWSAGADNEERWMNVIKGQYVLIAEAENQLVGFSTLDQGTYIDLLFVHKDHQHQGIASLLYAKMEEEALRHGQKQLTADVSKTARPFFEKSGFRILKEQTVNVKGIDLINYKMIKNLMP</sequence>
<protein>
    <submittedName>
        <fullName evidence="2">GNAT family acetyltransferase</fullName>
    </submittedName>
</protein>
<organism evidence="2 3">
    <name type="scientific">Chryseobacterium arthrosphaerae</name>
    <dbReference type="NCBI Taxonomy" id="651561"/>
    <lineage>
        <taxon>Bacteria</taxon>
        <taxon>Pseudomonadati</taxon>
        <taxon>Bacteroidota</taxon>
        <taxon>Flavobacteriia</taxon>
        <taxon>Flavobacteriales</taxon>
        <taxon>Weeksellaceae</taxon>
        <taxon>Chryseobacterium group</taxon>
        <taxon>Chryseobacterium</taxon>
    </lineage>
</organism>
<dbReference type="OrthoDB" id="424368at2"/>
<accession>A0A1B8ZU03</accession>
<dbReference type="STRING" id="651561.BBI00_12350"/>
<reference evidence="3" key="1">
    <citation type="submission" date="2016-07" db="EMBL/GenBank/DDBJ databases">
        <authorList>
            <person name="Florea S."/>
            <person name="Webb J.S."/>
            <person name="Jaromczyk J."/>
            <person name="Schardl C.L."/>
        </authorList>
    </citation>
    <scope>NUCLEOTIDE SEQUENCE [LARGE SCALE GENOMIC DNA]</scope>
    <source>
        <strain evidence="3">CC-VM-7</strain>
    </source>
</reference>
<dbReference type="Pfam" id="PF13673">
    <property type="entry name" value="Acetyltransf_10"/>
    <property type="match status" value="1"/>
</dbReference>
<name>A0A1B8ZU03_9FLAO</name>
<evidence type="ECO:0000313" key="2">
    <source>
        <dbReference type="EMBL" id="OCA75075.1"/>
    </source>
</evidence>
<proteinExistence type="predicted"/>
<dbReference type="Proteomes" id="UP000093432">
    <property type="component" value="Unassembled WGS sequence"/>
</dbReference>
<feature type="domain" description="N-acetyltransferase" evidence="1">
    <location>
        <begin position="11"/>
        <end position="164"/>
    </location>
</feature>
<dbReference type="SUPFAM" id="SSF55729">
    <property type="entry name" value="Acyl-CoA N-acyltransferases (Nat)"/>
    <property type="match status" value="1"/>
</dbReference>
<dbReference type="GO" id="GO:0016747">
    <property type="term" value="F:acyltransferase activity, transferring groups other than amino-acyl groups"/>
    <property type="evidence" value="ECO:0007669"/>
    <property type="project" value="InterPro"/>
</dbReference>
<dbReference type="Gene3D" id="3.40.630.30">
    <property type="match status" value="1"/>
</dbReference>
<evidence type="ECO:0000313" key="3">
    <source>
        <dbReference type="Proteomes" id="UP000093432"/>
    </source>
</evidence>
<dbReference type="PANTHER" id="PTHR43451">
    <property type="entry name" value="ACETYLTRANSFERASE (GNAT) FAMILY PROTEIN"/>
    <property type="match status" value="1"/>
</dbReference>
<evidence type="ECO:0000259" key="1">
    <source>
        <dbReference type="PROSITE" id="PS51186"/>
    </source>
</evidence>
<dbReference type="PANTHER" id="PTHR43451:SF1">
    <property type="entry name" value="ACETYLTRANSFERASE"/>
    <property type="match status" value="1"/>
</dbReference>
<dbReference type="InterPro" id="IPR052564">
    <property type="entry name" value="N-acetyltrans/Recomb-assoc"/>
</dbReference>
<dbReference type="CDD" id="cd04301">
    <property type="entry name" value="NAT_SF"/>
    <property type="match status" value="1"/>
</dbReference>
<keyword evidence="2" id="KW-0808">Transferase</keyword>
<comment type="caution">
    <text evidence="2">The sequence shown here is derived from an EMBL/GenBank/DDBJ whole genome shotgun (WGS) entry which is preliminary data.</text>
</comment>
<dbReference type="InterPro" id="IPR000182">
    <property type="entry name" value="GNAT_dom"/>
</dbReference>
<dbReference type="AlphaFoldDB" id="A0A1B8ZU03"/>